<comment type="subcellular location">
    <subcellularLocation>
        <location evidence="2">Cell membrane</location>
        <topology evidence="2">Multi-pass membrane protein</topology>
    </subcellularLocation>
</comment>
<evidence type="ECO:0000256" key="4">
    <source>
        <dbReference type="ARBA" id="ARBA00022475"/>
    </source>
</evidence>
<dbReference type="Gene3D" id="3.30.565.10">
    <property type="entry name" value="Histidine kinase-like ATPase, C-terminal domain"/>
    <property type="match status" value="1"/>
</dbReference>
<keyword evidence="4" id="KW-1003">Cell membrane</keyword>
<evidence type="ECO:0000256" key="11">
    <source>
        <dbReference type="ARBA" id="ARBA00023136"/>
    </source>
</evidence>
<dbReference type="SUPFAM" id="SSF47226">
    <property type="entry name" value="Histidine-containing phosphotransfer domain, HPT domain"/>
    <property type="match status" value="1"/>
</dbReference>
<dbReference type="PRINTS" id="PR00344">
    <property type="entry name" value="BCTRLSENSOR"/>
</dbReference>
<dbReference type="Pfam" id="PF00072">
    <property type="entry name" value="Response_reg"/>
    <property type="match status" value="1"/>
</dbReference>
<dbReference type="KEGG" id="man:A11S_1882"/>
<feature type="domain" description="Histidine kinase" evidence="16">
    <location>
        <begin position="506"/>
        <end position="727"/>
    </location>
</feature>
<dbReference type="EMBL" id="CP003538">
    <property type="protein sequence ID" value="AGH98684.1"/>
    <property type="molecule type" value="Genomic_DNA"/>
</dbReference>
<feature type="domain" description="Response regulatory" evidence="17">
    <location>
        <begin position="753"/>
        <end position="871"/>
    </location>
</feature>
<evidence type="ECO:0000256" key="15">
    <source>
        <dbReference type="SAM" id="Phobius"/>
    </source>
</evidence>
<dbReference type="SMART" id="SM00448">
    <property type="entry name" value="REC"/>
    <property type="match status" value="1"/>
</dbReference>
<sequence length="1129" mass="122351">MNKTQIHSSLSAPRMSMRAVVRLWVLTLIWLVGLPALPVLAQGAGNLATLPAPITLRDGQDSYDLNNNLFITPDPLGQMSYASLIDRHMKGMRGALRGQSIITLGTKPVPHWMVFALNNQSNTSHWSLSLGRHGDGRYGVAQQIYLYDHLNQRRILTAIKTATADAPSPKDVPTQGASISFDLPVGRQALMVLYVVPEGGGPVTLAPTLKTDRAFFESQNNPLRTGALIRTGLIVLLGLFAGALVFRRMIIAAGFITYYAANMAAYMIQNDVIYDPAPLASETSPLLFAGTVVAGLLLSRFFLNLSRGQTVEKLILYGCVLLIGMTITIGIMAVPDSSILRPLLITGVPVAVLAFLSLFCFAQGHAGTPAANIMGTGWLIGFAGALTAGLAVLGILPPTPIMVNAYWVALFVQAPVFIAGIFVRSWAQDAENISDESLAEDDLDTLGRLKQTKESVENARLLKVIEHERQTLEELRERELKQTEEMRIAKETADAANRSKSAFLAVISHEIRTPMTGIMGMVRLLLDSHLTRDQVDYARTIQDSGDAMIALLNDILDFEKIESGKMDLENVDFDLHRMINGVVTLMSGHATQKSISLTTEIGPDVPRFIKGDPVRLRQVLLNLVGNSIKFTAEGGVTIIVRREGGDADHHRLYFAVRDTGAGISAEAQKNLFNPFAQADSSISRKFGGTGLGLAICQRLITAMDGTIAINSKEGQGSTFFYTITMEHGHAAGVQEPGSKSLSESGSTPTKSLRILCVDDNEINQKLLQEFVSRMGHKPTTCGSGEDALKLIEDNDFDMVFMDIELPGISGMGATRAIRAIRAPQKSHLPVIALTGNVRDDDVRQCYAANMNGHLAKPIDPAQMKAQIEKVLRGKLDNPVIVEDDGSGGDTFTPVHETIVSIDDPQDMIEDDAPILPGQMDQSDTMADTMADIDGPAGDIMETPITAERAPIMQAALQDDASTISLAISEEELDEDSFVQALDASTEAGLIDDFIDDDFDDIMTRTEELPSPPAMDGTIVFDSTLLDGLKGSMDQASLNEMMDGLMEKVDEIITHTHGAMHAHDMDTLRARMHELKGMCGNFGLHELSLIAEHAEKAVKDGHIDTLPDVLSALPAAGMRAHKVVGEWLQN</sequence>
<dbReference type="SUPFAM" id="SSF47384">
    <property type="entry name" value="Homodimeric domain of signal transducing histidine kinase"/>
    <property type="match status" value="1"/>
</dbReference>
<evidence type="ECO:0000259" key="16">
    <source>
        <dbReference type="PROSITE" id="PS50109"/>
    </source>
</evidence>
<dbReference type="RefSeq" id="WP_015468211.1">
    <property type="nucleotide sequence ID" value="NC_020812.1"/>
</dbReference>
<keyword evidence="9 15" id="KW-1133">Transmembrane helix</keyword>
<dbReference type="PROSITE" id="PS50894">
    <property type="entry name" value="HPT"/>
    <property type="match status" value="1"/>
</dbReference>
<evidence type="ECO:0000256" key="1">
    <source>
        <dbReference type="ARBA" id="ARBA00000085"/>
    </source>
</evidence>
<feature type="transmembrane region" description="Helical" evidence="15">
    <location>
        <begin position="227"/>
        <end position="245"/>
    </location>
</feature>
<reference evidence="19 20" key="1">
    <citation type="journal article" date="2013" name="ISME J.">
        <title>By their genes ye shall know them: genomic signatures of predatory bacteria.</title>
        <authorList>
            <person name="Pasternak Z."/>
            <person name="Pietrokovski S."/>
            <person name="Rotem O."/>
            <person name="Gophna U."/>
            <person name="Lurie-Weinberger M.N."/>
            <person name="Jurkevitch E."/>
        </authorList>
    </citation>
    <scope>NUCLEOTIDE SEQUENCE [LARGE SCALE GENOMIC DNA]</scope>
    <source>
        <strain evidence="19">EPB</strain>
    </source>
</reference>
<feature type="modified residue" description="Phosphohistidine" evidence="12">
    <location>
        <position position="1072"/>
    </location>
</feature>
<dbReference type="InterPro" id="IPR004358">
    <property type="entry name" value="Sig_transdc_His_kin-like_C"/>
</dbReference>
<evidence type="ECO:0000256" key="8">
    <source>
        <dbReference type="ARBA" id="ARBA00022840"/>
    </source>
</evidence>
<dbReference type="Gene3D" id="1.20.120.160">
    <property type="entry name" value="HPT domain"/>
    <property type="match status" value="1"/>
</dbReference>
<dbReference type="EC" id="2.7.13.3" evidence="3"/>
<evidence type="ECO:0000256" key="9">
    <source>
        <dbReference type="ARBA" id="ARBA00022989"/>
    </source>
</evidence>
<dbReference type="SMART" id="SM00388">
    <property type="entry name" value="HisKA"/>
    <property type="match status" value="1"/>
</dbReference>
<feature type="domain" description="HPt" evidence="18">
    <location>
        <begin position="1033"/>
        <end position="1126"/>
    </location>
</feature>
<dbReference type="GO" id="GO:0005524">
    <property type="term" value="F:ATP binding"/>
    <property type="evidence" value="ECO:0007669"/>
    <property type="project" value="UniProtKB-KW"/>
</dbReference>
<feature type="transmembrane region" description="Helical" evidence="15">
    <location>
        <begin position="339"/>
        <end position="361"/>
    </location>
</feature>
<evidence type="ECO:0000256" key="10">
    <source>
        <dbReference type="ARBA" id="ARBA00023012"/>
    </source>
</evidence>
<dbReference type="SUPFAM" id="SSF55874">
    <property type="entry name" value="ATPase domain of HSP90 chaperone/DNA topoisomerase II/histidine kinase"/>
    <property type="match status" value="1"/>
</dbReference>
<keyword evidence="14" id="KW-0175">Coiled coil</keyword>
<dbReference type="GO" id="GO:0000155">
    <property type="term" value="F:phosphorelay sensor kinase activity"/>
    <property type="evidence" value="ECO:0007669"/>
    <property type="project" value="InterPro"/>
</dbReference>
<dbReference type="InterPro" id="IPR003594">
    <property type="entry name" value="HATPase_dom"/>
</dbReference>
<evidence type="ECO:0000256" key="14">
    <source>
        <dbReference type="SAM" id="Coils"/>
    </source>
</evidence>
<feature type="transmembrane region" description="Helical" evidence="15">
    <location>
        <begin position="373"/>
        <end position="395"/>
    </location>
</feature>
<proteinExistence type="predicted"/>
<evidence type="ECO:0000256" key="7">
    <source>
        <dbReference type="ARBA" id="ARBA00022741"/>
    </source>
</evidence>
<dbReference type="InterPro" id="IPR036641">
    <property type="entry name" value="HPT_dom_sf"/>
</dbReference>
<keyword evidence="11 15" id="KW-0472">Membrane</keyword>
<dbReference type="GO" id="GO:0005886">
    <property type="term" value="C:plasma membrane"/>
    <property type="evidence" value="ECO:0007669"/>
    <property type="project" value="UniProtKB-SubCell"/>
</dbReference>
<dbReference type="PROSITE" id="PS50110">
    <property type="entry name" value="RESPONSE_REGULATORY"/>
    <property type="match status" value="1"/>
</dbReference>
<evidence type="ECO:0000256" key="2">
    <source>
        <dbReference type="ARBA" id="ARBA00004651"/>
    </source>
</evidence>
<dbReference type="InterPro" id="IPR036097">
    <property type="entry name" value="HisK_dim/P_sf"/>
</dbReference>
<keyword evidence="6 15" id="KW-0812">Transmembrane</keyword>
<organism evidence="19 20">
    <name type="scientific">Micavibrio aeruginosavorus EPB</name>
    <dbReference type="NCBI Taxonomy" id="349215"/>
    <lineage>
        <taxon>Bacteria</taxon>
        <taxon>Pseudomonadati</taxon>
        <taxon>Bdellovibrionota</taxon>
        <taxon>Bdellovibrionia</taxon>
        <taxon>Bdellovibrionales</taxon>
        <taxon>Pseudobdellovibrionaceae</taxon>
        <taxon>Micavibrio</taxon>
    </lineage>
</organism>
<dbReference type="CDD" id="cd17546">
    <property type="entry name" value="REC_hyHK_CKI1_RcsC-like"/>
    <property type="match status" value="1"/>
</dbReference>
<dbReference type="SUPFAM" id="SSF52172">
    <property type="entry name" value="CheY-like"/>
    <property type="match status" value="1"/>
</dbReference>
<feature type="transmembrane region" description="Helical" evidence="15">
    <location>
        <begin position="283"/>
        <end position="302"/>
    </location>
</feature>
<dbReference type="OrthoDB" id="9801651at2"/>
<dbReference type="STRING" id="349215.A11S_1882"/>
<evidence type="ECO:0000259" key="17">
    <source>
        <dbReference type="PROSITE" id="PS50110"/>
    </source>
</evidence>
<evidence type="ECO:0000256" key="3">
    <source>
        <dbReference type="ARBA" id="ARBA00012438"/>
    </source>
</evidence>
<dbReference type="SMART" id="SM00387">
    <property type="entry name" value="HATPase_c"/>
    <property type="match status" value="1"/>
</dbReference>
<dbReference type="Pfam" id="PF02518">
    <property type="entry name" value="HATPase_c"/>
    <property type="match status" value="1"/>
</dbReference>
<accession>M4VZR7</accession>
<dbReference type="InterPro" id="IPR011006">
    <property type="entry name" value="CheY-like_superfamily"/>
</dbReference>
<gene>
    <name evidence="19" type="ORF">A11S_1882</name>
</gene>
<keyword evidence="10" id="KW-0902">Two-component regulatory system</keyword>
<dbReference type="Proteomes" id="UP000011932">
    <property type="component" value="Chromosome"/>
</dbReference>
<dbReference type="FunFam" id="3.30.565.10:FF:000010">
    <property type="entry name" value="Sensor histidine kinase RcsC"/>
    <property type="match status" value="1"/>
</dbReference>
<evidence type="ECO:0000313" key="20">
    <source>
        <dbReference type="Proteomes" id="UP000011932"/>
    </source>
</evidence>
<dbReference type="InterPro" id="IPR005467">
    <property type="entry name" value="His_kinase_dom"/>
</dbReference>
<evidence type="ECO:0000259" key="18">
    <source>
        <dbReference type="PROSITE" id="PS50894"/>
    </source>
</evidence>
<dbReference type="PANTHER" id="PTHR45339">
    <property type="entry name" value="HYBRID SIGNAL TRANSDUCTION HISTIDINE KINASE J"/>
    <property type="match status" value="1"/>
</dbReference>
<evidence type="ECO:0000313" key="19">
    <source>
        <dbReference type="EMBL" id="AGH98684.1"/>
    </source>
</evidence>
<dbReference type="PANTHER" id="PTHR45339:SF1">
    <property type="entry name" value="HYBRID SIGNAL TRANSDUCTION HISTIDINE KINASE J"/>
    <property type="match status" value="1"/>
</dbReference>
<comment type="catalytic activity">
    <reaction evidence="1">
        <text>ATP + protein L-histidine = ADP + protein N-phospho-L-histidine.</text>
        <dbReference type="EC" id="2.7.13.3"/>
    </reaction>
</comment>
<dbReference type="CDD" id="cd00082">
    <property type="entry name" value="HisKA"/>
    <property type="match status" value="1"/>
</dbReference>
<dbReference type="CDD" id="cd16922">
    <property type="entry name" value="HATPase_EvgS-ArcB-TorS-like"/>
    <property type="match status" value="1"/>
</dbReference>
<keyword evidence="7" id="KW-0547">Nucleotide-binding</keyword>
<dbReference type="InterPro" id="IPR036890">
    <property type="entry name" value="HATPase_C_sf"/>
</dbReference>
<dbReference type="AlphaFoldDB" id="M4VZR7"/>
<dbReference type="InterPro" id="IPR003661">
    <property type="entry name" value="HisK_dim/P_dom"/>
</dbReference>
<keyword evidence="19" id="KW-0808">Transferase</keyword>
<feature type="transmembrane region" description="Helical" evidence="15">
    <location>
        <begin position="250"/>
        <end position="268"/>
    </location>
</feature>
<dbReference type="PROSITE" id="PS50109">
    <property type="entry name" value="HIS_KIN"/>
    <property type="match status" value="1"/>
</dbReference>
<feature type="coiled-coil region" evidence="14">
    <location>
        <begin position="458"/>
        <end position="492"/>
    </location>
</feature>
<feature type="transmembrane region" description="Helical" evidence="15">
    <location>
        <begin position="314"/>
        <end position="333"/>
    </location>
</feature>
<dbReference type="PATRIC" id="fig|349215.9.peg.1826"/>
<feature type="modified residue" description="4-aspartylphosphate" evidence="13">
    <location>
        <position position="802"/>
    </location>
</feature>
<dbReference type="Gene3D" id="1.10.287.130">
    <property type="match status" value="1"/>
</dbReference>
<protein>
    <recommendedName>
        <fullName evidence="3">histidine kinase</fullName>
        <ecNumber evidence="3">2.7.13.3</ecNumber>
    </recommendedName>
</protein>
<evidence type="ECO:0000256" key="6">
    <source>
        <dbReference type="ARBA" id="ARBA00022692"/>
    </source>
</evidence>
<evidence type="ECO:0000256" key="13">
    <source>
        <dbReference type="PROSITE-ProRule" id="PRU00169"/>
    </source>
</evidence>
<keyword evidence="8" id="KW-0067">ATP-binding</keyword>
<dbReference type="Gene3D" id="3.40.50.2300">
    <property type="match status" value="1"/>
</dbReference>
<evidence type="ECO:0000256" key="12">
    <source>
        <dbReference type="PROSITE-ProRule" id="PRU00110"/>
    </source>
</evidence>
<keyword evidence="5 13" id="KW-0597">Phosphoprotein</keyword>
<dbReference type="Pfam" id="PF00512">
    <property type="entry name" value="HisKA"/>
    <property type="match status" value="1"/>
</dbReference>
<evidence type="ECO:0000256" key="5">
    <source>
        <dbReference type="ARBA" id="ARBA00022553"/>
    </source>
</evidence>
<keyword evidence="19" id="KW-0418">Kinase</keyword>
<dbReference type="InterPro" id="IPR001789">
    <property type="entry name" value="Sig_transdc_resp-reg_receiver"/>
</dbReference>
<dbReference type="HOGENOM" id="CLU_009078_0_0_5"/>
<name>M4VZR7_9BACT</name>
<dbReference type="InterPro" id="IPR008207">
    <property type="entry name" value="Sig_transdc_His_kin_Hpt_dom"/>
</dbReference>
<dbReference type="Pfam" id="PF01627">
    <property type="entry name" value="Hpt"/>
    <property type="match status" value="1"/>
</dbReference>